<dbReference type="AlphaFoldDB" id="A0A0J8DEX8"/>
<keyword evidence="2" id="KW-1185">Reference proteome</keyword>
<dbReference type="EMBL" id="LFVU01000004">
    <property type="protein sequence ID" value="KMT22804.1"/>
    <property type="molecule type" value="Genomic_DNA"/>
</dbReference>
<organism evidence="1 2">
    <name type="scientific">Clostridium cylindrosporum DSM 605</name>
    <dbReference type="NCBI Taxonomy" id="1121307"/>
    <lineage>
        <taxon>Bacteria</taxon>
        <taxon>Bacillati</taxon>
        <taxon>Bacillota</taxon>
        <taxon>Clostridia</taxon>
        <taxon>Eubacteriales</taxon>
        <taxon>Clostridiaceae</taxon>
        <taxon>Clostridium</taxon>
    </lineage>
</organism>
<accession>A0A0J8DEX8</accession>
<dbReference type="Pfam" id="PF11213">
    <property type="entry name" value="DUF3006"/>
    <property type="match status" value="1"/>
</dbReference>
<reference evidence="1 2" key="1">
    <citation type="submission" date="2015-06" db="EMBL/GenBank/DDBJ databases">
        <title>Draft genome sequence of the purine-degrading Clostridium cylindrosporum HC-1 (DSM 605).</title>
        <authorList>
            <person name="Poehlein A."/>
            <person name="Schiel-Bengelsdorf B."/>
            <person name="Bengelsdorf F."/>
            <person name="Daniel R."/>
            <person name="Duerre P."/>
        </authorList>
    </citation>
    <scope>NUCLEOTIDE SEQUENCE [LARGE SCALE GENOMIC DNA]</scope>
    <source>
        <strain evidence="1 2">DSM 605</strain>
    </source>
</reference>
<proteinExistence type="predicted"/>
<sequence length="69" mass="8012">MIGVIDRINEKFAVVEFDDGSMQNILLDKIKGKAEEGDVIYYKCGLYHIDLNETNKRKKEADSFLDLWD</sequence>
<evidence type="ECO:0008006" key="3">
    <source>
        <dbReference type="Google" id="ProtNLM"/>
    </source>
</evidence>
<comment type="caution">
    <text evidence="1">The sequence shown here is derived from an EMBL/GenBank/DDBJ whole genome shotgun (WGS) entry which is preliminary data.</text>
</comment>
<dbReference type="STRING" id="1121307.CLCY_5c00430"/>
<protein>
    <recommendedName>
        <fullName evidence="3">DUF3006 domain-containing protein</fullName>
    </recommendedName>
</protein>
<dbReference type="RefSeq" id="WP_048569542.1">
    <property type="nucleotide sequence ID" value="NZ_LFVU01000004.1"/>
</dbReference>
<name>A0A0J8DEX8_CLOCY</name>
<dbReference type="InterPro" id="IPR021377">
    <property type="entry name" value="DUF3006"/>
</dbReference>
<gene>
    <name evidence="1" type="ORF">CLCY_5c00430</name>
</gene>
<dbReference type="Proteomes" id="UP000036756">
    <property type="component" value="Unassembled WGS sequence"/>
</dbReference>
<evidence type="ECO:0000313" key="2">
    <source>
        <dbReference type="Proteomes" id="UP000036756"/>
    </source>
</evidence>
<evidence type="ECO:0000313" key="1">
    <source>
        <dbReference type="EMBL" id="KMT22804.1"/>
    </source>
</evidence>
<dbReference type="PATRIC" id="fig|1121307.3.peg.1975"/>
<dbReference type="OrthoDB" id="164847at2"/>